<organism evidence="2 3">
    <name type="scientific">Drosophila willistoni</name>
    <name type="common">Fruit fly</name>
    <dbReference type="NCBI Taxonomy" id="7260"/>
    <lineage>
        <taxon>Eukaryota</taxon>
        <taxon>Metazoa</taxon>
        <taxon>Ecdysozoa</taxon>
        <taxon>Arthropoda</taxon>
        <taxon>Hexapoda</taxon>
        <taxon>Insecta</taxon>
        <taxon>Pterygota</taxon>
        <taxon>Neoptera</taxon>
        <taxon>Endopterygota</taxon>
        <taxon>Diptera</taxon>
        <taxon>Brachycera</taxon>
        <taxon>Muscomorpha</taxon>
        <taxon>Ephydroidea</taxon>
        <taxon>Drosophilidae</taxon>
        <taxon>Drosophila</taxon>
        <taxon>Sophophora</taxon>
    </lineage>
</organism>
<accession>A0A0Q9WSN3</accession>
<sequence length="183" mass="20873">MATEARVTPASSEQYSAKRSKISPTTKAKTTVHEIGMIAEEIEMEVDVIEEQKENECRHQPRPHQQKTQQKNHQHSQKSTRLQTAQYQQGQQQLHQQSQSSQIGSQQQAMQHQQLHPTDVQQPRAQQNAQSSQEWVKVGPSRSSRKSYVKTSGKLQKSRPEALLIQANEGLSYSQVLERDEAH</sequence>
<evidence type="ECO:0000313" key="3">
    <source>
        <dbReference type="Proteomes" id="UP000007798"/>
    </source>
</evidence>
<name>A0A0Q9WSN3_DROWI</name>
<dbReference type="AlphaFoldDB" id="A0A0Q9WSN3"/>
<gene>
    <name evidence="2" type="primary">Dwil\GK23650</name>
    <name evidence="2" type="ORF">Dwil_GK23650</name>
</gene>
<reference evidence="2 3" key="1">
    <citation type="journal article" date="2007" name="Nature">
        <title>Evolution of genes and genomes on the Drosophila phylogeny.</title>
        <authorList>
            <consortium name="Drosophila 12 Genomes Consortium"/>
            <person name="Clark A.G."/>
            <person name="Eisen M.B."/>
            <person name="Smith D.R."/>
            <person name="Bergman C.M."/>
            <person name="Oliver B."/>
            <person name="Markow T.A."/>
            <person name="Kaufman T.C."/>
            <person name="Kellis M."/>
            <person name="Gelbart W."/>
            <person name="Iyer V.N."/>
            <person name="Pollard D.A."/>
            <person name="Sackton T.B."/>
            <person name="Larracuente A.M."/>
            <person name="Singh N.D."/>
            <person name="Abad J.P."/>
            <person name="Abt D.N."/>
            <person name="Adryan B."/>
            <person name="Aguade M."/>
            <person name="Akashi H."/>
            <person name="Anderson W.W."/>
            <person name="Aquadro C.F."/>
            <person name="Ardell D.H."/>
            <person name="Arguello R."/>
            <person name="Artieri C.G."/>
            <person name="Barbash D.A."/>
            <person name="Barker D."/>
            <person name="Barsanti P."/>
            <person name="Batterham P."/>
            <person name="Batzoglou S."/>
            <person name="Begun D."/>
            <person name="Bhutkar A."/>
            <person name="Blanco E."/>
            <person name="Bosak S.A."/>
            <person name="Bradley R.K."/>
            <person name="Brand A.D."/>
            <person name="Brent M.R."/>
            <person name="Brooks A.N."/>
            <person name="Brown R.H."/>
            <person name="Butlin R.K."/>
            <person name="Caggese C."/>
            <person name="Calvi B.R."/>
            <person name="Bernardo de Carvalho A."/>
            <person name="Caspi A."/>
            <person name="Castrezana S."/>
            <person name="Celniker S.E."/>
            <person name="Chang J.L."/>
            <person name="Chapple C."/>
            <person name="Chatterji S."/>
            <person name="Chinwalla A."/>
            <person name="Civetta A."/>
            <person name="Clifton S.W."/>
            <person name="Comeron J.M."/>
            <person name="Costello J.C."/>
            <person name="Coyne J.A."/>
            <person name="Daub J."/>
            <person name="David R.G."/>
            <person name="Delcher A.L."/>
            <person name="Delehaunty K."/>
            <person name="Do C.B."/>
            <person name="Ebling H."/>
            <person name="Edwards K."/>
            <person name="Eickbush T."/>
            <person name="Evans J.D."/>
            <person name="Filipski A."/>
            <person name="Findeiss S."/>
            <person name="Freyhult E."/>
            <person name="Fulton L."/>
            <person name="Fulton R."/>
            <person name="Garcia A.C."/>
            <person name="Gardiner A."/>
            <person name="Garfield D.A."/>
            <person name="Garvin B.E."/>
            <person name="Gibson G."/>
            <person name="Gilbert D."/>
            <person name="Gnerre S."/>
            <person name="Godfrey J."/>
            <person name="Good R."/>
            <person name="Gotea V."/>
            <person name="Gravely B."/>
            <person name="Greenberg A.J."/>
            <person name="Griffiths-Jones S."/>
            <person name="Gross S."/>
            <person name="Guigo R."/>
            <person name="Gustafson E.A."/>
            <person name="Haerty W."/>
            <person name="Hahn M.W."/>
            <person name="Halligan D.L."/>
            <person name="Halpern A.L."/>
            <person name="Halter G.M."/>
            <person name="Han M.V."/>
            <person name="Heger A."/>
            <person name="Hillier L."/>
            <person name="Hinrichs A.S."/>
            <person name="Holmes I."/>
            <person name="Hoskins R.A."/>
            <person name="Hubisz M.J."/>
            <person name="Hultmark D."/>
            <person name="Huntley M.A."/>
            <person name="Jaffe D.B."/>
            <person name="Jagadeeshan S."/>
            <person name="Jeck W.R."/>
            <person name="Johnson J."/>
            <person name="Jones C.D."/>
            <person name="Jordan W.C."/>
            <person name="Karpen G.H."/>
            <person name="Kataoka E."/>
            <person name="Keightley P.D."/>
            <person name="Kheradpour P."/>
            <person name="Kirkness E.F."/>
            <person name="Koerich L.B."/>
            <person name="Kristiansen K."/>
            <person name="Kudrna D."/>
            <person name="Kulathinal R.J."/>
            <person name="Kumar S."/>
            <person name="Kwok R."/>
            <person name="Lander E."/>
            <person name="Langley C.H."/>
            <person name="Lapoint R."/>
            <person name="Lazzaro B.P."/>
            <person name="Lee S.J."/>
            <person name="Levesque L."/>
            <person name="Li R."/>
            <person name="Lin C.F."/>
            <person name="Lin M.F."/>
            <person name="Lindblad-Toh K."/>
            <person name="Llopart A."/>
            <person name="Long M."/>
            <person name="Low L."/>
            <person name="Lozovsky E."/>
            <person name="Lu J."/>
            <person name="Luo M."/>
            <person name="Machado C.A."/>
            <person name="Makalowski W."/>
            <person name="Marzo M."/>
            <person name="Matsuda M."/>
            <person name="Matzkin L."/>
            <person name="McAllister B."/>
            <person name="McBride C.S."/>
            <person name="McKernan B."/>
            <person name="McKernan K."/>
            <person name="Mendez-Lago M."/>
            <person name="Minx P."/>
            <person name="Mollenhauer M.U."/>
            <person name="Montooth K."/>
            <person name="Mount S.M."/>
            <person name="Mu X."/>
            <person name="Myers E."/>
            <person name="Negre B."/>
            <person name="Newfeld S."/>
            <person name="Nielsen R."/>
            <person name="Noor M.A."/>
            <person name="O'Grady P."/>
            <person name="Pachter L."/>
            <person name="Papaceit M."/>
            <person name="Parisi M.J."/>
            <person name="Parisi M."/>
            <person name="Parts L."/>
            <person name="Pedersen J.S."/>
            <person name="Pesole G."/>
            <person name="Phillippy A.M."/>
            <person name="Ponting C.P."/>
            <person name="Pop M."/>
            <person name="Porcelli D."/>
            <person name="Powell J.R."/>
            <person name="Prohaska S."/>
            <person name="Pruitt K."/>
            <person name="Puig M."/>
            <person name="Quesneville H."/>
            <person name="Ram K.R."/>
            <person name="Rand D."/>
            <person name="Rasmussen M.D."/>
            <person name="Reed L.K."/>
            <person name="Reenan R."/>
            <person name="Reily A."/>
            <person name="Remington K.A."/>
            <person name="Rieger T.T."/>
            <person name="Ritchie M.G."/>
            <person name="Robin C."/>
            <person name="Rogers Y.H."/>
            <person name="Rohde C."/>
            <person name="Rozas J."/>
            <person name="Rubenfield M.J."/>
            <person name="Ruiz A."/>
            <person name="Russo S."/>
            <person name="Salzberg S.L."/>
            <person name="Sanchez-Gracia A."/>
            <person name="Saranga D.J."/>
            <person name="Sato H."/>
            <person name="Schaeffer S.W."/>
            <person name="Schatz M.C."/>
            <person name="Schlenke T."/>
            <person name="Schwartz R."/>
            <person name="Segarra C."/>
            <person name="Singh R.S."/>
            <person name="Sirot L."/>
            <person name="Sirota M."/>
            <person name="Sisneros N.B."/>
            <person name="Smith C.D."/>
            <person name="Smith T.F."/>
            <person name="Spieth J."/>
            <person name="Stage D.E."/>
            <person name="Stark A."/>
            <person name="Stephan W."/>
            <person name="Strausberg R.L."/>
            <person name="Strempel S."/>
            <person name="Sturgill D."/>
            <person name="Sutton G."/>
            <person name="Sutton G.G."/>
            <person name="Tao W."/>
            <person name="Teichmann S."/>
            <person name="Tobari Y.N."/>
            <person name="Tomimura Y."/>
            <person name="Tsolas J.M."/>
            <person name="Valente V.L."/>
            <person name="Venter E."/>
            <person name="Venter J.C."/>
            <person name="Vicario S."/>
            <person name="Vieira F.G."/>
            <person name="Vilella A.J."/>
            <person name="Villasante A."/>
            <person name="Walenz B."/>
            <person name="Wang J."/>
            <person name="Wasserman M."/>
            <person name="Watts T."/>
            <person name="Wilson D."/>
            <person name="Wilson R.K."/>
            <person name="Wing R.A."/>
            <person name="Wolfner M.F."/>
            <person name="Wong A."/>
            <person name="Wong G.K."/>
            <person name="Wu C.I."/>
            <person name="Wu G."/>
            <person name="Yamamoto D."/>
            <person name="Yang H.P."/>
            <person name="Yang S.P."/>
            <person name="Yorke J.A."/>
            <person name="Yoshida K."/>
            <person name="Zdobnov E."/>
            <person name="Zhang P."/>
            <person name="Zhang Y."/>
            <person name="Zimin A.V."/>
            <person name="Baldwin J."/>
            <person name="Abdouelleil A."/>
            <person name="Abdulkadir J."/>
            <person name="Abebe A."/>
            <person name="Abera B."/>
            <person name="Abreu J."/>
            <person name="Acer S.C."/>
            <person name="Aftuck L."/>
            <person name="Alexander A."/>
            <person name="An P."/>
            <person name="Anderson E."/>
            <person name="Anderson S."/>
            <person name="Arachi H."/>
            <person name="Azer M."/>
            <person name="Bachantsang P."/>
            <person name="Barry A."/>
            <person name="Bayul T."/>
            <person name="Berlin A."/>
            <person name="Bessette D."/>
            <person name="Bloom T."/>
            <person name="Blye J."/>
            <person name="Boguslavskiy L."/>
            <person name="Bonnet C."/>
            <person name="Boukhgalter B."/>
            <person name="Bourzgui I."/>
            <person name="Brown A."/>
            <person name="Cahill P."/>
            <person name="Channer S."/>
            <person name="Cheshatsang Y."/>
            <person name="Chuda L."/>
            <person name="Citroen M."/>
            <person name="Collymore A."/>
            <person name="Cooke P."/>
            <person name="Costello M."/>
            <person name="D'Aco K."/>
            <person name="Daza R."/>
            <person name="De Haan G."/>
            <person name="DeGray S."/>
            <person name="DeMaso C."/>
            <person name="Dhargay N."/>
            <person name="Dooley K."/>
            <person name="Dooley E."/>
            <person name="Doricent M."/>
            <person name="Dorje P."/>
            <person name="Dorjee K."/>
            <person name="Dupes A."/>
            <person name="Elong R."/>
            <person name="Falk J."/>
            <person name="Farina A."/>
            <person name="Faro S."/>
            <person name="Ferguson D."/>
            <person name="Fisher S."/>
            <person name="Foley C.D."/>
            <person name="Franke A."/>
            <person name="Friedrich D."/>
            <person name="Gadbois L."/>
            <person name="Gearin G."/>
            <person name="Gearin C.R."/>
            <person name="Giannoukos G."/>
            <person name="Goode T."/>
            <person name="Graham J."/>
            <person name="Grandbois E."/>
            <person name="Grewal S."/>
            <person name="Gyaltsen K."/>
            <person name="Hafez N."/>
            <person name="Hagos B."/>
            <person name="Hall J."/>
            <person name="Henson C."/>
            <person name="Hollinger A."/>
            <person name="Honan T."/>
            <person name="Huard M.D."/>
            <person name="Hughes L."/>
            <person name="Hurhula B."/>
            <person name="Husby M.E."/>
            <person name="Kamat A."/>
            <person name="Kanga B."/>
            <person name="Kashin S."/>
            <person name="Khazanovich D."/>
            <person name="Kisner P."/>
            <person name="Lance K."/>
            <person name="Lara M."/>
            <person name="Lee W."/>
            <person name="Lennon N."/>
            <person name="Letendre F."/>
            <person name="LeVine R."/>
            <person name="Lipovsky A."/>
            <person name="Liu X."/>
            <person name="Liu J."/>
            <person name="Liu S."/>
            <person name="Lokyitsang T."/>
            <person name="Lokyitsang Y."/>
            <person name="Lubonja R."/>
            <person name="Lui A."/>
            <person name="MacDonald P."/>
            <person name="Magnisalis V."/>
            <person name="Maru K."/>
            <person name="Matthews C."/>
            <person name="McCusker W."/>
            <person name="McDonough S."/>
            <person name="Mehta T."/>
            <person name="Meldrim J."/>
            <person name="Meneus L."/>
            <person name="Mihai O."/>
            <person name="Mihalev A."/>
            <person name="Mihova T."/>
            <person name="Mittelman R."/>
            <person name="Mlenga V."/>
            <person name="Montmayeur A."/>
            <person name="Mulrain L."/>
            <person name="Navidi A."/>
            <person name="Naylor J."/>
            <person name="Negash T."/>
            <person name="Nguyen T."/>
            <person name="Nguyen N."/>
            <person name="Nicol R."/>
            <person name="Norbu C."/>
            <person name="Norbu N."/>
            <person name="Novod N."/>
            <person name="O'Neill B."/>
            <person name="Osman S."/>
            <person name="Markiewicz E."/>
            <person name="Oyono O.L."/>
            <person name="Patti C."/>
            <person name="Phunkhang P."/>
            <person name="Pierre F."/>
            <person name="Priest M."/>
            <person name="Raghuraman S."/>
            <person name="Rege F."/>
            <person name="Reyes R."/>
            <person name="Rise C."/>
            <person name="Rogov P."/>
            <person name="Ross K."/>
            <person name="Ryan E."/>
            <person name="Settipalli S."/>
            <person name="Shea T."/>
            <person name="Sherpa N."/>
            <person name="Shi L."/>
            <person name="Shih D."/>
            <person name="Sparrow T."/>
            <person name="Spaulding J."/>
            <person name="Stalker J."/>
            <person name="Stange-Thomann N."/>
            <person name="Stavropoulos S."/>
            <person name="Stone C."/>
            <person name="Strader C."/>
            <person name="Tesfaye S."/>
            <person name="Thomson T."/>
            <person name="Thoulutsang Y."/>
            <person name="Thoulutsang D."/>
            <person name="Topham K."/>
            <person name="Topping I."/>
            <person name="Tsamla T."/>
            <person name="Vassiliev H."/>
            <person name="Vo A."/>
            <person name="Wangchuk T."/>
            <person name="Wangdi T."/>
            <person name="Weiand M."/>
            <person name="Wilkinson J."/>
            <person name="Wilson A."/>
            <person name="Yadav S."/>
            <person name="Young G."/>
            <person name="Yu Q."/>
            <person name="Zembek L."/>
            <person name="Zhong D."/>
            <person name="Zimmer A."/>
            <person name="Zwirko Z."/>
            <person name="Jaffe D.B."/>
            <person name="Alvarez P."/>
            <person name="Brockman W."/>
            <person name="Butler J."/>
            <person name="Chin C."/>
            <person name="Gnerre S."/>
            <person name="Grabherr M."/>
            <person name="Kleber M."/>
            <person name="Mauceli E."/>
            <person name="MacCallum I."/>
        </authorList>
    </citation>
    <scope>NUCLEOTIDE SEQUENCE [LARGE SCALE GENOMIC DNA]</scope>
    <source>
        <strain evidence="3">Tucson 14030-0811.24</strain>
    </source>
</reference>
<dbReference type="Proteomes" id="UP000007798">
    <property type="component" value="Unassembled WGS sequence"/>
</dbReference>
<feature type="compositionally biased region" description="Basic and acidic residues" evidence="1">
    <location>
        <begin position="50"/>
        <end position="59"/>
    </location>
</feature>
<dbReference type="EMBL" id="CH964185">
    <property type="protein sequence ID" value="KRF99263.1"/>
    <property type="molecule type" value="Genomic_DNA"/>
</dbReference>
<feature type="compositionally biased region" description="Polar residues" evidence="1">
    <location>
        <begin position="9"/>
        <end position="29"/>
    </location>
</feature>
<feature type="region of interest" description="Disordered" evidence="1">
    <location>
        <begin position="1"/>
        <end position="31"/>
    </location>
</feature>
<protein>
    <submittedName>
        <fullName evidence="2">Uncharacterized protein</fullName>
    </submittedName>
</protein>
<evidence type="ECO:0000256" key="1">
    <source>
        <dbReference type="SAM" id="MobiDB-lite"/>
    </source>
</evidence>
<feature type="region of interest" description="Disordered" evidence="1">
    <location>
        <begin position="47"/>
        <end position="162"/>
    </location>
</feature>
<proteinExistence type="predicted"/>
<feature type="compositionally biased region" description="Polar residues" evidence="1">
    <location>
        <begin position="115"/>
        <end position="134"/>
    </location>
</feature>
<evidence type="ECO:0000313" key="2">
    <source>
        <dbReference type="EMBL" id="KRF99263.1"/>
    </source>
</evidence>
<keyword evidence="3" id="KW-1185">Reference proteome</keyword>
<feature type="compositionally biased region" description="Low complexity" evidence="1">
    <location>
        <begin position="79"/>
        <end position="114"/>
    </location>
</feature>
<feature type="compositionally biased region" description="Basic residues" evidence="1">
    <location>
        <begin position="60"/>
        <end position="78"/>
    </location>
</feature>
<dbReference type="InParanoid" id="A0A0Q9WSN3"/>